<dbReference type="PANTHER" id="PTHR42037">
    <property type="match status" value="1"/>
</dbReference>
<keyword evidence="3" id="KW-1185">Reference proteome</keyword>
<evidence type="ECO:0000256" key="1">
    <source>
        <dbReference type="SAM" id="MobiDB-lite"/>
    </source>
</evidence>
<dbReference type="InterPro" id="IPR027796">
    <property type="entry name" value="OTT_1508_deam-like"/>
</dbReference>
<dbReference type="Proteomes" id="UP001201980">
    <property type="component" value="Unassembled WGS sequence"/>
</dbReference>
<evidence type="ECO:0000313" key="3">
    <source>
        <dbReference type="Proteomes" id="UP001201980"/>
    </source>
</evidence>
<feature type="compositionally biased region" description="Acidic residues" evidence="1">
    <location>
        <begin position="515"/>
        <end position="528"/>
    </location>
</feature>
<gene>
    <name evidence="2" type="ORF">MKZ38_006801</name>
</gene>
<dbReference type="PANTHER" id="PTHR42037:SF1">
    <property type="match status" value="1"/>
</dbReference>
<feature type="compositionally biased region" description="Acidic residues" evidence="1">
    <location>
        <begin position="472"/>
        <end position="484"/>
    </location>
</feature>
<dbReference type="EMBL" id="JAKWBI020000041">
    <property type="protein sequence ID" value="KAJ2904936.1"/>
    <property type="molecule type" value="Genomic_DNA"/>
</dbReference>
<organism evidence="2 3">
    <name type="scientific">Zalerion maritima</name>
    <dbReference type="NCBI Taxonomy" id="339359"/>
    <lineage>
        <taxon>Eukaryota</taxon>
        <taxon>Fungi</taxon>
        <taxon>Dikarya</taxon>
        <taxon>Ascomycota</taxon>
        <taxon>Pezizomycotina</taxon>
        <taxon>Sordariomycetes</taxon>
        <taxon>Lulworthiomycetidae</taxon>
        <taxon>Lulworthiales</taxon>
        <taxon>Lulworthiaceae</taxon>
        <taxon>Zalerion</taxon>
    </lineage>
</organism>
<feature type="region of interest" description="Disordered" evidence="1">
    <location>
        <begin position="443"/>
        <end position="534"/>
    </location>
</feature>
<sequence length="534" mass="59755">MKRRLYEHIVFLTSLNPLLPVKDSDSEGQSAHLPEDTAECHFRKFVNALSLFCDTEPGGRTVTTMTVLNNNPEYIVASNERSKAELVKLKEFVEKIVGLVDSASGRAGCVGSSTILRAVAAFCKPRLKFYIRKVLENIEKCLDMDTQSLLPSAHKDKDPKARPESQALLELASLATRQDNKTHCGPLGFILPATCQRLIDSVYDIFCSRGDLAKVLTEKTSGQRQKPSPGSPWGELRHYLGRLKTFRSAAETLIAAHRKWPELFHDFRVECLPSHAKGRTPFPSGARDIDKMIGSMVHSDAEKMWVMEKVEDIDATSPGISLANNIRALSTEHSFVPTVHAELIILDWLQRTGNTAPIRFFEQFRYIGASKPTCRLCHFYFLQHESGVKVRPTHHNIYHQWKLPDILEQDSPQRVKRRAEVVLKIIQHLREDIKLALGDRAAMKRPHDSLTETSSITHMQKSTASVSQGTASEDDVQWPEEEGDSQSASKETCEGFIPASAPSPEEAQEAKDILFDDDGEDEDEDEDGGASINL</sequence>
<comment type="caution">
    <text evidence="2">The sequence shown here is derived from an EMBL/GenBank/DDBJ whole genome shotgun (WGS) entry which is preliminary data.</text>
</comment>
<protein>
    <submittedName>
        <fullName evidence="2">Uncharacterized protein</fullName>
    </submittedName>
</protein>
<proteinExistence type="predicted"/>
<accession>A0AAD5RVD5</accession>
<feature type="compositionally biased region" description="Polar residues" evidence="1">
    <location>
        <begin position="451"/>
        <end position="471"/>
    </location>
</feature>
<name>A0AAD5RVD5_9PEZI</name>
<evidence type="ECO:0000313" key="2">
    <source>
        <dbReference type="EMBL" id="KAJ2904936.1"/>
    </source>
</evidence>
<dbReference type="Pfam" id="PF14441">
    <property type="entry name" value="OTT_1508_deam"/>
    <property type="match status" value="1"/>
</dbReference>
<reference evidence="2" key="1">
    <citation type="submission" date="2022-07" db="EMBL/GenBank/DDBJ databases">
        <title>Draft genome sequence of Zalerion maritima ATCC 34329, a (micro)plastics degrading marine fungus.</title>
        <authorList>
            <person name="Paco A."/>
            <person name="Goncalves M.F.M."/>
            <person name="Rocha-Santos T.A.P."/>
            <person name="Alves A."/>
        </authorList>
    </citation>
    <scope>NUCLEOTIDE SEQUENCE</scope>
    <source>
        <strain evidence="2">ATCC 34329</strain>
    </source>
</reference>
<dbReference type="AlphaFoldDB" id="A0AAD5RVD5"/>